<sequence length="220" mass="25310">MSTVSKESDQDETLVNLYRRQTRVVASFFVGKALMITVILFEIFADDLFSNIGLFTIHVGVVFLYCACNLVGYFLLSFSAFLLDVKYYFYGYMTILGGFAYWCAATTVGFISASDIFIFVCVDQRCPESHWLINMRWRNYGIKCPKDPLEKPRPEEAKGGPGKSLAALYFNCERADVFLIIISSLLALSYFVFMLVTLVRTHRFYKMLKGQLERIEEEMH</sequence>
<dbReference type="AlphaFoldDB" id="A0A8I6S1R0"/>
<dbReference type="GeneID" id="106669331"/>
<dbReference type="KEGG" id="clec:106669331"/>
<dbReference type="RefSeq" id="XP_014254225.1">
    <property type="nucleotide sequence ID" value="XM_014398739.2"/>
</dbReference>
<evidence type="ECO:0000256" key="1">
    <source>
        <dbReference type="SAM" id="Phobius"/>
    </source>
</evidence>
<evidence type="ECO:0000313" key="2">
    <source>
        <dbReference type="EnsemblMetazoa" id="XP_014254225.1"/>
    </source>
</evidence>
<feature type="transmembrane region" description="Helical" evidence="1">
    <location>
        <begin position="88"/>
        <end position="111"/>
    </location>
</feature>
<keyword evidence="1" id="KW-0472">Membrane</keyword>
<reference evidence="2" key="1">
    <citation type="submission" date="2022-01" db="UniProtKB">
        <authorList>
            <consortium name="EnsemblMetazoa"/>
        </authorList>
    </citation>
    <scope>IDENTIFICATION</scope>
</reference>
<keyword evidence="1" id="KW-0812">Transmembrane</keyword>
<evidence type="ECO:0000313" key="3">
    <source>
        <dbReference type="Proteomes" id="UP000494040"/>
    </source>
</evidence>
<keyword evidence="3" id="KW-1185">Reference proteome</keyword>
<proteinExistence type="predicted"/>
<organism evidence="2 3">
    <name type="scientific">Cimex lectularius</name>
    <name type="common">Bed bug</name>
    <name type="synonym">Acanthia lectularia</name>
    <dbReference type="NCBI Taxonomy" id="79782"/>
    <lineage>
        <taxon>Eukaryota</taxon>
        <taxon>Metazoa</taxon>
        <taxon>Ecdysozoa</taxon>
        <taxon>Arthropoda</taxon>
        <taxon>Hexapoda</taxon>
        <taxon>Insecta</taxon>
        <taxon>Pterygota</taxon>
        <taxon>Neoptera</taxon>
        <taxon>Paraneoptera</taxon>
        <taxon>Hemiptera</taxon>
        <taxon>Heteroptera</taxon>
        <taxon>Panheteroptera</taxon>
        <taxon>Cimicomorpha</taxon>
        <taxon>Cimicidae</taxon>
        <taxon>Cimex</taxon>
    </lineage>
</organism>
<keyword evidence="1" id="KW-1133">Transmembrane helix</keyword>
<protein>
    <submittedName>
        <fullName evidence="2">Uncharacterized protein</fullName>
    </submittedName>
</protein>
<dbReference type="EnsemblMetazoa" id="XM_014398739.2">
    <property type="protein sequence ID" value="XP_014254225.1"/>
    <property type="gene ID" value="LOC106669331"/>
</dbReference>
<feature type="transmembrane region" description="Helical" evidence="1">
    <location>
        <begin position="51"/>
        <end position="76"/>
    </location>
</feature>
<dbReference type="OrthoDB" id="6624668at2759"/>
<name>A0A8I6S1R0_CIMLE</name>
<dbReference type="Proteomes" id="UP000494040">
    <property type="component" value="Unassembled WGS sequence"/>
</dbReference>
<feature type="transmembrane region" description="Helical" evidence="1">
    <location>
        <begin position="177"/>
        <end position="199"/>
    </location>
</feature>
<feature type="transmembrane region" description="Helical" evidence="1">
    <location>
        <begin position="24"/>
        <end position="45"/>
    </location>
</feature>
<accession>A0A8I6S1R0</accession>